<proteinExistence type="predicted"/>
<keyword evidence="3" id="KW-1185">Reference proteome</keyword>
<sequence length="445" mass="50051">MKLRKYESLCVGVIYFLILLGIALWVRDIPNQPNVFAITFQQLIKTSLMGDPASFATAAIDIAENGWISSGNDWIFNLWPPGFILLEAAILKIFGTDVQGILVLQILAALLFAVVLTQFYTLLKSTIHAKLAASLPLLIFAFPVSRVFLLEPTGITLGESFSVGFFLLFSLLAIRSVIDKTIRYAVYAGLFLALSAYFRSQFEIILMGLTGWGILLAVLSRITWLRSFVVLSSFRYSLKTIAITLLVAHAVMLPWRVYHWVNQDHPAWVFTSAVVFENSIMSTEYLESIGGDWVVAGGGNLVCRIDPSTCGGRTRAKESFFRTFASHPVEWYHLKSEVIGKYWFSSTKNWTAISAQPTFMDDIGNALLLLAVIATAALLFTRKVRFHVSWPVLIWLNASLLSAYMIIFTFAHFEVRYFYFPKIAGITMLIVVSAHYFTFKSGYKR</sequence>
<feature type="transmembrane region" description="Helical" evidence="1">
    <location>
        <begin position="100"/>
        <end position="119"/>
    </location>
</feature>
<keyword evidence="1" id="KW-0472">Membrane</keyword>
<name>A0A0C5J9B0_9PROT</name>
<feature type="transmembrane region" description="Helical" evidence="1">
    <location>
        <begin position="6"/>
        <end position="26"/>
    </location>
</feature>
<evidence type="ECO:0000313" key="2">
    <source>
        <dbReference type="EMBL" id="AJP48545.1"/>
    </source>
</evidence>
<dbReference type="KEGG" id="rbu:PG1C_08980"/>
<evidence type="ECO:0008006" key="4">
    <source>
        <dbReference type="Google" id="ProtNLM"/>
    </source>
</evidence>
<feature type="transmembrane region" description="Helical" evidence="1">
    <location>
        <begin position="419"/>
        <end position="439"/>
    </location>
</feature>
<organism evidence="2 3">
    <name type="scientific">Rugosibacter aromaticivorans</name>
    <dbReference type="NCBI Taxonomy" id="1565605"/>
    <lineage>
        <taxon>Bacteria</taxon>
        <taxon>Pseudomonadati</taxon>
        <taxon>Pseudomonadota</taxon>
        <taxon>Betaproteobacteria</taxon>
        <taxon>Nitrosomonadales</taxon>
        <taxon>Sterolibacteriaceae</taxon>
        <taxon>Rugosibacter</taxon>
    </lineage>
</organism>
<gene>
    <name evidence="2" type="ORF">PG1C_08980</name>
</gene>
<evidence type="ECO:0000313" key="3">
    <source>
        <dbReference type="Proteomes" id="UP000061603"/>
    </source>
</evidence>
<dbReference type="HOGENOM" id="CLU_605095_0_0_4"/>
<feature type="transmembrane region" description="Helical" evidence="1">
    <location>
        <begin position="204"/>
        <end position="224"/>
    </location>
</feature>
<keyword evidence="1" id="KW-1133">Transmembrane helix</keyword>
<reference evidence="2 3" key="1">
    <citation type="journal article" date="2015" name="Genome Announc.">
        <title>Complete Genome Sequence of a Novel Bacterium within the Family Rhodocyclaceae That Degrades Polycyclic Aromatic Hydrocarbons.</title>
        <authorList>
            <person name="Singleton D.R."/>
            <person name="Dickey A.N."/>
            <person name="Scholl E.H."/>
            <person name="Wright F.A."/>
            <person name="Aitken M.D."/>
        </authorList>
    </citation>
    <scope>NUCLEOTIDE SEQUENCE [LARGE SCALE GENOMIC DNA]</scope>
    <source>
        <strain evidence="3">PG1-Ca6</strain>
    </source>
</reference>
<dbReference type="AlphaFoldDB" id="A0A0C5J9B0"/>
<dbReference type="RefSeq" id="WP_202634497.1">
    <property type="nucleotide sequence ID" value="NZ_CP010554.1"/>
</dbReference>
<dbReference type="Proteomes" id="UP000061603">
    <property type="component" value="Chromosome"/>
</dbReference>
<accession>A0A0C5J9B0</accession>
<feature type="transmembrane region" description="Helical" evidence="1">
    <location>
        <begin position="155"/>
        <end position="174"/>
    </location>
</feature>
<feature type="transmembrane region" description="Helical" evidence="1">
    <location>
        <begin position="392"/>
        <end position="413"/>
    </location>
</feature>
<feature type="transmembrane region" description="Helical" evidence="1">
    <location>
        <begin position="131"/>
        <end position="149"/>
    </location>
</feature>
<evidence type="ECO:0000256" key="1">
    <source>
        <dbReference type="SAM" id="Phobius"/>
    </source>
</evidence>
<keyword evidence="1" id="KW-0812">Transmembrane</keyword>
<feature type="transmembrane region" description="Helical" evidence="1">
    <location>
        <begin position="363"/>
        <end position="380"/>
    </location>
</feature>
<feature type="transmembrane region" description="Helical" evidence="1">
    <location>
        <begin position="181"/>
        <end position="198"/>
    </location>
</feature>
<dbReference type="EMBL" id="CP010554">
    <property type="protein sequence ID" value="AJP48545.1"/>
    <property type="molecule type" value="Genomic_DNA"/>
</dbReference>
<dbReference type="STRING" id="1565605.PG1C_08980"/>
<protein>
    <recommendedName>
        <fullName evidence="4">Glycosyltransferase RgtA/B/C/D-like domain-containing protein</fullName>
    </recommendedName>
</protein>
<feature type="transmembrane region" description="Helical" evidence="1">
    <location>
        <begin position="236"/>
        <end position="255"/>
    </location>
</feature>